<accession>A0A2K9NEF6</accession>
<gene>
    <name evidence="3" type="ORF">C0V82_10195</name>
</gene>
<reference evidence="3 4" key="1">
    <citation type="submission" date="2017-12" db="EMBL/GenBank/DDBJ databases">
        <title>Genomes of bacteria within cyanobacterial aggregates.</title>
        <authorList>
            <person name="Cai H."/>
        </authorList>
    </citation>
    <scope>NUCLEOTIDE SEQUENCE [LARGE SCALE GENOMIC DNA]</scope>
    <source>
        <strain evidence="3 4">TH16</strain>
    </source>
</reference>
<dbReference type="GO" id="GO:0016491">
    <property type="term" value="F:oxidoreductase activity"/>
    <property type="evidence" value="ECO:0007669"/>
    <property type="project" value="UniProtKB-KW"/>
</dbReference>
<dbReference type="PRINTS" id="PR00081">
    <property type="entry name" value="GDHRDH"/>
</dbReference>
<dbReference type="NCBIfam" id="NF006597">
    <property type="entry name" value="PRK09134.1"/>
    <property type="match status" value="1"/>
</dbReference>
<dbReference type="Pfam" id="PF00106">
    <property type="entry name" value="adh_short"/>
    <property type="match status" value="1"/>
</dbReference>
<evidence type="ECO:0000313" key="4">
    <source>
        <dbReference type="Proteomes" id="UP000234752"/>
    </source>
</evidence>
<dbReference type="InterPro" id="IPR002347">
    <property type="entry name" value="SDR_fam"/>
</dbReference>
<keyword evidence="4" id="KW-1185">Reference proteome</keyword>
<dbReference type="InterPro" id="IPR036291">
    <property type="entry name" value="NAD(P)-bd_dom_sf"/>
</dbReference>
<comment type="similarity">
    <text evidence="1">Belongs to the short-chain dehydrogenases/reductases (SDR) family.</text>
</comment>
<protein>
    <submittedName>
        <fullName evidence="3">Short chain dehydrogenase</fullName>
    </submittedName>
</protein>
<sequence>MRSKTVIVTGAAKRLGRAITMHLARAGWDVAIHYGTSRSDAESVAQEVEQLGRRAALIQADLAAPDVGIQVVSAAQAALGPIRALVNSASVFEFDEADSFKAENWDHAFAVNLRAPTLLSQAFANQGESLEDRCIVNILDQKISNLNPDFFSYTATKLALEGVTRLSAMAWQGRVRVLAIAPGLCLPSGDQTEEDFQTAHATAPLGRGCTPADISALVAYCLEAPLMSGRTITVDGGQHLQPRNRDVMFEARAEQKL</sequence>
<evidence type="ECO:0000313" key="3">
    <source>
        <dbReference type="EMBL" id="AUN30565.1"/>
    </source>
</evidence>
<dbReference type="EMBL" id="CP025611">
    <property type="protein sequence ID" value="AUN30565.1"/>
    <property type="molecule type" value="Genomic_DNA"/>
</dbReference>
<dbReference type="SUPFAM" id="SSF51735">
    <property type="entry name" value="NAD(P)-binding Rossmann-fold domains"/>
    <property type="match status" value="1"/>
</dbReference>
<dbReference type="KEGG" id="ncb:C0V82_10195"/>
<dbReference type="Gene3D" id="3.40.50.720">
    <property type="entry name" value="NAD(P)-binding Rossmann-like Domain"/>
    <property type="match status" value="1"/>
</dbReference>
<evidence type="ECO:0000256" key="1">
    <source>
        <dbReference type="ARBA" id="ARBA00006484"/>
    </source>
</evidence>
<dbReference type="AlphaFoldDB" id="A0A2K9NEF6"/>
<dbReference type="OrthoDB" id="9786360at2"/>
<proteinExistence type="inferred from homology"/>
<organism evidence="3 4">
    <name type="scientific">Niveispirillum cyanobacteriorum</name>
    <dbReference type="NCBI Taxonomy" id="1612173"/>
    <lineage>
        <taxon>Bacteria</taxon>
        <taxon>Pseudomonadati</taxon>
        <taxon>Pseudomonadota</taxon>
        <taxon>Alphaproteobacteria</taxon>
        <taxon>Rhodospirillales</taxon>
        <taxon>Azospirillaceae</taxon>
        <taxon>Niveispirillum</taxon>
    </lineage>
</organism>
<dbReference type="RefSeq" id="WP_102112247.1">
    <property type="nucleotide sequence ID" value="NZ_BMGN01000002.1"/>
</dbReference>
<name>A0A2K9NEF6_9PROT</name>
<dbReference type="PANTHER" id="PTHR43639">
    <property type="entry name" value="OXIDOREDUCTASE, SHORT-CHAIN DEHYDROGENASE/REDUCTASE FAMILY (AFU_ORTHOLOGUE AFUA_5G02870)"/>
    <property type="match status" value="1"/>
</dbReference>
<dbReference type="Proteomes" id="UP000234752">
    <property type="component" value="Chromosome eg_1"/>
</dbReference>
<keyword evidence="2" id="KW-0560">Oxidoreductase</keyword>
<dbReference type="PANTHER" id="PTHR43639:SF1">
    <property type="entry name" value="SHORT-CHAIN DEHYDROGENASE_REDUCTASE FAMILY PROTEIN"/>
    <property type="match status" value="1"/>
</dbReference>
<evidence type="ECO:0000256" key="2">
    <source>
        <dbReference type="ARBA" id="ARBA00023002"/>
    </source>
</evidence>